<sequence>MCTQILWTLGAAPLFGLLLDVLSSNGKFPQLTVDAATLSCKGDSSTARYVSSTPRENSSSKVASLYHTISGKVLGSREIEKSDTSSCGIELNSQSSVPTSQSYHNIPPPPPPTGSRRPQSHLEDIVTSSELMSNVGCMDVRERLESHLKEKLHDIMGRSSLLGRIARPLSSNEKGDERNIDESEYQRISEPFDSPAGDRISGTKQAVRALIHQEPSTAVSTPTSPHRHREQAGKVVRHYPASDPEETVLFTSTERQEQGQREKIRKQNNSCESLTLSSVSVNSRRSSMDLGDRKTLVVVIGTSSKGAKARLMQKQRSWETFPPKKHDIATLGETYGKFCRETGSFGGGFDSRPQSSGGGQGTVGLRGEIGSLKKADSFEGHEEAVRTLVAAVQETRSQHMLQQQRKHLRMRLSGLLGRFSVEALERLKLSLLEQCGLHWPSGLVIGLELSRDLS</sequence>
<proteinExistence type="predicted"/>
<protein>
    <submittedName>
        <fullName evidence="3">Uncharacterized protein</fullName>
    </submittedName>
</protein>
<accession>A0A7R9HSM9</accession>
<feature type="compositionally biased region" description="Polar residues" evidence="1">
    <location>
        <begin position="84"/>
        <end position="104"/>
    </location>
</feature>
<name>A0A7R9HSM9_9NEOP</name>
<dbReference type="AlphaFoldDB" id="A0A7R9HSM9"/>
<feature type="region of interest" description="Disordered" evidence="1">
    <location>
        <begin position="84"/>
        <end position="119"/>
    </location>
</feature>
<dbReference type="EMBL" id="OB796452">
    <property type="protein sequence ID" value="CAD7433447.1"/>
    <property type="molecule type" value="Genomic_DNA"/>
</dbReference>
<feature type="signal peptide" evidence="2">
    <location>
        <begin position="1"/>
        <end position="26"/>
    </location>
</feature>
<gene>
    <name evidence="3" type="ORF">TMSB3V08_LOCUS10123</name>
</gene>
<evidence type="ECO:0000256" key="2">
    <source>
        <dbReference type="SAM" id="SignalP"/>
    </source>
</evidence>
<reference evidence="3" key="1">
    <citation type="submission" date="2020-11" db="EMBL/GenBank/DDBJ databases">
        <authorList>
            <person name="Tran Van P."/>
        </authorList>
    </citation>
    <scope>NUCLEOTIDE SEQUENCE</scope>
</reference>
<evidence type="ECO:0000313" key="3">
    <source>
        <dbReference type="EMBL" id="CAD7433447.1"/>
    </source>
</evidence>
<feature type="chain" id="PRO_5030823069" evidence="2">
    <location>
        <begin position="27"/>
        <end position="454"/>
    </location>
</feature>
<organism evidence="3">
    <name type="scientific">Timema monikensis</name>
    <dbReference type="NCBI Taxonomy" id="170555"/>
    <lineage>
        <taxon>Eukaryota</taxon>
        <taxon>Metazoa</taxon>
        <taxon>Ecdysozoa</taxon>
        <taxon>Arthropoda</taxon>
        <taxon>Hexapoda</taxon>
        <taxon>Insecta</taxon>
        <taxon>Pterygota</taxon>
        <taxon>Neoptera</taxon>
        <taxon>Polyneoptera</taxon>
        <taxon>Phasmatodea</taxon>
        <taxon>Timematodea</taxon>
        <taxon>Timematoidea</taxon>
        <taxon>Timematidae</taxon>
        <taxon>Timema</taxon>
    </lineage>
</organism>
<keyword evidence="2" id="KW-0732">Signal</keyword>
<evidence type="ECO:0000256" key="1">
    <source>
        <dbReference type="SAM" id="MobiDB-lite"/>
    </source>
</evidence>